<dbReference type="PROSITE" id="PS51462">
    <property type="entry name" value="NUDIX"/>
    <property type="match status" value="1"/>
</dbReference>
<comment type="cofactor">
    <cofactor evidence="1">
        <name>Mg(2+)</name>
        <dbReference type="ChEBI" id="CHEBI:18420"/>
    </cofactor>
</comment>
<evidence type="ECO:0000313" key="6">
    <source>
        <dbReference type="Proteomes" id="UP000654345"/>
    </source>
</evidence>
<keyword evidence="6" id="KW-1185">Reference proteome</keyword>
<dbReference type="SUPFAM" id="SSF55811">
    <property type="entry name" value="Nudix"/>
    <property type="match status" value="1"/>
</dbReference>
<gene>
    <name evidence="5" type="ORF">KSB_07160</name>
</gene>
<dbReference type="Proteomes" id="UP000654345">
    <property type="component" value="Unassembled WGS sequence"/>
</dbReference>
<dbReference type="InterPro" id="IPR020084">
    <property type="entry name" value="NUDIX_hydrolase_CS"/>
</dbReference>
<evidence type="ECO:0000256" key="1">
    <source>
        <dbReference type="ARBA" id="ARBA00001946"/>
    </source>
</evidence>
<evidence type="ECO:0000256" key="2">
    <source>
        <dbReference type="ARBA" id="ARBA00022801"/>
    </source>
</evidence>
<reference evidence="5 6" key="1">
    <citation type="journal article" date="2021" name="Int. J. Syst. Evol. Microbiol.">
        <title>Reticulibacter mediterranei gen. nov., sp. nov., within the new family Reticulibacteraceae fam. nov., and Ktedonospora formicarum gen. nov., sp. nov., Ktedonobacter robiniae sp. nov., Dictyobacter formicarum sp. nov. and Dictyobacter arantiisoli sp. nov., belonging to the class Ktedonobacteria.</title>
        <authorList>
            <person name="Yabe S."/>
            <person name="Zheng Y."/>
            <person name="Wang C.M."/>
            <person name="Sakai Y."/>
            <person name="Abe K."/>
            <person name="Yokota A."/>
            <person name="Donadio S."/>
            <person name="Cavaletti L."/>
            <person name="Monciardini P."/>
        </authorList>
    </citation>
    <scope>NUCLEOTIDE SEQUENCE [LARGE SCALE GENOMIC DNA]</scope>
    <source>
        <strain evidence="5 6">SOSP1-30</strain>
    </source>
</reference>
<sequence length="155" mass="17463">MASYLFGDRIGREGQLALTTSVVIFDAVHEKILLTRRSDNGRWCLPGGHMEAGESVSEACIRETWEETGLRISLNRLIGIYSNPHVLLTYPDSNRYHMVNICFEGEIVAGEPGLSDETTEIGYFTPKEIARMDIVEPHHERIRDALAQDNVPIIH</sequence>
<dbReference type="Gene3D" id="3.90.79.10">
    <property type="entry name" value="Nucleoside Triphosphate Pyrophosphohydrolase"/>
    <property type="match status" value="1"/>
</dbReference>
<dbReference type="RefSeq" id="WP_201369167.1">
    <property type="nucleotide sequence ID" value="NZ_BNJG01000001.1"/>
</dbReference>
<evidence type="ECO:0000313" key="5">
    <source>
        <dbReference type="EMBL" id="GHO52241.1"/>
    </source>
</evidence>
<dbReference type="Pfam" id="PF00293">
    <property type="entry name" value="NUDIX"/>
    <property type="match status" value="1"/>
</dbReference>
<feature type="domain" description="Nudix hydrolase" evidence="4">
    <location>
        <begin position="15"/>
        <end position="146"/>
    </location>
</feature>
<evidence type="ECO:0000256" key="3">
    <source>
        <dbReference type="RuleBase" id="RU003476"/>
    </source>
</evidence>
<protein>
    <submittedName>
        <fullName evidence="5">NUDIX hydrolase</fullName>
    </submittedName>
</protein>
<proteinExistence type="inferred from homology"/>
<dbReference type="GO" id="GO:0016787">
    <property type="term" value="F:hydrolase activity"/>
    <property type="evidence" value="ECO:0007669"/>
    <property type="project" value="UniProtKB-KW"/>
</dbReference>
<dbReference type="PROSITE" id="PS00893">
    <property type="entry name" value="NUDIX_BOX"/>
    <property type="match status" value="1"/>
</dbReference>
<dbReference type="InterPro" id="IPR015797">
    <property type="entry name" value="NUDIX_hydrolase-like_dom_sf"/>
</dbReference>
<name>A0ABQ3UHN6_9CHLR</name>
<comment type="similarity">
    <text evidence="3">Belongs to the Nudix hydrolase family.</text>
</comment>
<dbReference type="PRINTS" id="PR00502">
    <property type="entry name" value="NUDIXFAMILY"/>
</dbReference>
<dbReference type="PANTHER" id="PTHR43046">
    <property type="entry name" value="GDP-MANNOSE MANNOSYL HYDROLASE"/>
    <property type="match status" value="1"/>
</dbReference>
<comment type="caution">
    <text evidence="5">The sequence shown here is derived from an EMBL/GenBank/DDBJ whole genome shotgun (WGS) entry which is preliminary data.</text>
</comment>
<evidence type="ECO:0000259" key="4">
    <source>
        <dbReference type="PROSITE" id="PS51462"/>
    </source>
</evidence>
<dbReference type="EMBL" id="BNJG01000001">
    <property type="protein sequence ID" value="GHO52241.1"/>
    <property type="molecule type" value="Genomic_DNA"/>
</dbReference>
<dbReference type="InterPro" id="IPR020476">
    <property type="entry name" value="Nudix_hydrolase"/>
</dbReference>
<dbReference type="InterPro" id="IPR000086">
    <property type="entry name" value="NUDIX_hydrolase_dom"/>
</dbReference>
<accession>A0ABQ3UHN6</accession>
<dbReference type="PANTHER" id="PTHR43046:SF2">
    <property type="entry name" value="8-OXO-DGTP DIPHOSPHATASE-RELATED"/>
    <property type="match status" value="1"/>
</dbReference>
<organism evidence="5 6">
    <name type="scientific">Ktedonobacter robiniae</name>
    <dbReference type="NCBI Taxonomy" id="2778365"/>
    <lineage>
        <taxon>Bacteria</taxon>
        <taxon>Bacillati</taxon>
        <taxon>Chloroflexota</taxon>
        <taxon>Ktedonobacteria</taxon>
        <taxon>Ktedonobacterales</taxon>
        <taxon>Ktedonobacteraceae</taxon>
        <taxon>Ktedonobacter</taxon>
    </lineage>
</organism>
<keyword evidence="2 3" id="KW-0378">Hydrolase</keyword>